<feature type="binding site" evidence="2">
    <location>
        <position position="93"/>
    </location>
    <ligand>
        <name>Mg(2+)</name>
        <dbReference type="ChEBI" id="CHEBI:18420"/>
        <label>2</label>
    </ligand>
</feature>
<proteinExistence type="inferred from homology"/>
<evidence type="ECO:0000256" key="2">
    <source>
        <dbReference type="PIRSR" id="PIRSR600760-2"/>
    </source>
</evidence>
<dbReference type="SUPFAM" id="SSF56655">
    <property type="entry name" value="Carbohydrate phosphatase"/>
    <property type="match status" value="1"/>
</dbReference>
<dbReference type="Gene3D" id="3.30.540.10">
    <property type="entry name" value="Fructose-1,6-Bisphosphatase, subunit A, domain 1"/>
    <property type="match status" value="1"/>
</dbReference>
<name>A0A0B9ACY8_9SPHN</name>
<dbReference type="PANTHER" id="PTHR20854:SF4">
    <property type="entry name" value="INOSITOL-1-MONOPHOSPHATASE-RELATED"/>
    <property type="match status" value="1"/>
</dbReference>
<dbReference type="PANTHER" id="PTHR20854">
    <property type="entry name" value="INOSITOL MONOPHOSPHATASE"/>
    <property type="match status" value="1"/>
</dbReference>
<keyword evidence="4" id="KW-1185">Reference proteome</keyword>
<dbReference type="EMBL" id="JRVC01000004">
    <property type="protein sequence ID" value="KHS48472.1"/>
    <property type="molecule type" value="Genomic_DNA"/>
</dbReference>
<dbReference type="Pfam" id="PF00459">
    <property type="entry name" value="Inositol_P"/>
    <property type="match status" value="1"/>
</dbReference>
<dbReference type="InterPro" id="IPR000760">
    <property type="entry name" value="Inositol_monophosphatase-like"/>
</dbReference>
<dbReference type="GO" id="GO:0046872">
    <property type="term" value="F:metal ion binding"/>
    <property type="evidence" value="ECO:0007669"/>
    <property type="project" value="UniProtKB-KW"/>
</dbReference>
<evidence type="ECO:0000313" key="4">
    <source>
        <dbReference type="Proteomes" id="UP000031338"/>
    </source>
</evidence>
<dbReference type="PATRIC" id="fig|48936.3.peg.1151"/>
<dbReference type="GO" id="GO:0006020">
    <property type="term" value="P:inositol metabolic process"/>
    <property type="evidence" value="ECO:0007669"/>
    <property type="project" value="TreeGrafter"/>
</dbReference>
<feature type="binding site" evidence="2">
    <location>
        <position position="91"/>
    </location>
    <ligand>
        <name>Mg(2+)</name>
        <dbReference type="ChEBI" id="CHEBI:18420"/>
        <label>1</label>
        <note>catalytic</note>
    </ligand>
</feature>
<comment type="caution">
    <text evidence="3">The sequence shown here is derived from an EMBL/GenBank/DDBJ whole genome shotgun (WGS) entry which is preliminary data.</text>
</comment>
<reference evidence="3 4" key="1">
    <citation type="submission" date="2014-10" db="EMBL/GenBank/DDBJ databases">
        <title>Draft genome sequence of Novosphingobium subterraneum DSM 12447.</title>
        <authorList>
            <person name="Gan H.M."/>
            <person name="Gan H.Y."/>
            <person name="Savka M.A."/>
        </authorList>
    </citation>
    <scope>NUCLEOTIDE SEQUENCE [LARGE SCALE GENOMIC DNA]</scope>
    <source>
        <strain evidence="3 4">DSM 12447</strain>
    </source>
</reference>
<dbReference type="AlphaFoldDB" id="A0A0B9ACY8"/>
<dbReference type="GO" id="GO:0008934">
    <property type="term" value="F:inositol monophosphate 1-phosphatase activity"/>
    <property type="evidence" value="ECO:0007669"/>
    <property type="project" value="TreeGrafter"/>
</dbReference>
<sequence>MSRSLDDAVAALMRDTAEKTLLKHYQRLAIEEVSNKAVDDVVTIADTESEIMLAEGLARILPEAAIVGEEAAHADLAIFDRLSDKLCWIIDPLDGTNNYAVGKPPFGILVALAQGGETVAGWIYDPLSGRLCTAHRGQGAWVNGEKLTARGSGNDTPIAAISLVFVDKSKRASLMEHIAPHYTLVDIPRCAAEQYPRIALGQNDVSLFEKTLAWDHAAGVLFLNEAGGKAARPDGSPYRVDRHLEPGLIGAASPRLFDELAERLSRMPA</sequence>
<keyword evidence="2" id="KW-0479">Metal-binding</keyword>
<evidence type="ECO:0000256" key="1">
    <source>
        <dbReference type="ARBA" id="ARBA00009759"/>
    </source>
</evidence>
<dbReference type="STRING" id="48936.NJ75_01143"/>
<dbReference type="GO" id="GO:0007165">
    <property type="term" value="P:signal transduction"/>
    <property type="evidence" value="ECO:0007669"/>
    <property type="project" value="TreeGrafter"/>
</dbReference>
<keyword evidence="2" id="KW-0460">Magnesium</keyword>
<evidence type="ECO:0000313" key="3">
    <source>
        <dbReference type="EMBL" id="KHS48472.1"/>
    </source>
</evidence>
<dbReference type="PRINTS" id="PR00377">
    <property type="entry name" value="IMPHPHTASES"/>
</dbReference>
<dbReference type="Gene3D" id="3.40.190.80">
    <property type="match status" value="1"/>
</dbReference>
<accession>A0A0B9ACY8</accession>
<comment type="similarity">
    <text evidence="1">Belongs to the inositol monophosphatase superfamily.</text>
</comment>
<comment type="cofactor">
    <cofactor evidence="2">
        <name>Mg(2+)</name>
        <dbReference type="ChEBI" id="CHEBI:18420"/>
    </cofactor>
</comment>
<protein>
    <submittedName>
        <fullName evidence="3">Inositol monophosphatase</fullName>
    </submittedName>
</protein>
<gene>
    <name evidence="3" type="ORF">NJ75_01143</name>
</gene>
<feature type="binding site" evidence="2">
    <location>
        <position position="94"/>
    </location>
    <ligand>
        <name>Mg(2+)</name>
        <dbReference type="ChEBI" id="CHEBI:18420"/>
        <label>1</label>
        <note>catalytic</note>
    </ligand>
</feature>
<feature type="binding site" evidence="2">
    <location>
        <position position="215"/>
    </location>
    <ligand>
        <name>Mg(2+)</name>
        <dbReference type="ChEBI" id="CHEBI:18420"/>
        <label>1</label>
        <note>catalytic</note>
    </ligand>
</feature>
<organism evidence="3 4">
    <name type="scientific">Novosphingobium subterraneum</name>
    <dbReference type="NCBI Taxonomy" id="48936"/>
    <lineage>
        <taxon>Bacteria</taxon>
        <taxon>Pseudomonadati</taxon>
        <taxon>Pseudomonadota</taxon>
        <taxon>Alphaproteobacteria</taxon>
        <taxon>Sphingomonadales</taxon>
        <taxon>Sphingomonadaceae</taxon>
        <taxon>Novosphingobium</taxon>
    </lineage>
</organism>
<dbReference type="Proteomes" id="UP000031338">
    <property type="component" value="Unassembled WGS sequence"/>
</dbReference>
<feature type="binding site" evidence="2">
    <location>
        <position position="69"/>
    </location>
    <ligand>
        <name>Mg(2+)</name>
        <dbReference type="ChEBI" id="CHEBI:18420"/>
        <label>1</label>
        <note>catalytic</note>
    </ligand>
</feature>